<keyword evidence="2" id="KW-1185">Reference proteome</keyword>
<name>A0A7X5QFV5_9GAMM</name>
<accession>A0A7X5QFV5</accession>
<organism evidence="1 2">
    <name type="scientific">Photorhabdus cinerea</name>
    <dbReference type="NCBI Taxonomy" id="471575"/>
    <lineage>
        <taxon>Bacteria</taxon>
        <taxon>Pseudomonadati</taxon>
        <taxon>Pseudomonadota</taxon>
        <taxon>Gammaproteobacteria</taxon>
        <taxon>Enterobacterales</taxon>
        <taxon>Morganellaceae</taxon>
        <taxon>Photorhabdus</taxon>
    </lineage>
</organism>
<evidence type="ECO:0000313" key="1">
    <source>
        <dbReference type="EMBL" id="NHB93614.1"/>
    </source>
</evidence>
<dbReference type="EMBL" id="PUJW01000017">
    <property type="protein sequence ID" value="NHB93614.1"/>
    <property type="molecule type" value="Genomic_DNA"/>
</dbReference>
<comment type="caution">
    <text evidence="1">The sequence shown here is derived from an EMBL/GenBank/DDBJ whole genome shotgun (WGS) entry which is preliminary data.</text>
</comment>
<sequence>MLKRVIKSVKLAVIGEIPGYRVYSSINKPPTGELGIYIAGEYDRRFQPKGSGLLLIDSDNARFNGHVSAWLDEVDRNYQPRGNYQPARYYAPTGLSYTKSESDSLYGSKNTVLKSKMVGRDVEVSCYRKHYSILMTIK</sequence>
<proteinExistence type="predicted"/>
<protein>
    <submittedName>
        <fullName evidence="1">Uncharacterized protein</fullName>
    </submittedName>
</protein>
<reference evidence="1 2" key="1">
    <citation type="submission" date="2018-02" db="EMBL/GenBank/DDBJ databases">
        <authorList>
            <person name="Machado R.A."/>
        </authorList>
    </citation>
    <scope>NUCLEOTIDE SEQUENCE [LARGE SCALE GENOMIC DNA]</scope>
    <source>
        <strain evidence="1 2">DSM 19724</strain>
    </source>
</reference>
<gene>
    <name evidence="1" type="ORF">C5469_16280</name>
</gene>
<evidence type="ECO:0000313" key="2">
    <source>
        <dbReference type="Proteomes" id="UP000591844"/>
    </source>
</evidence>
<dbReference type="Proteomes" id="UP000591844">
    <property type="component" value="Unassembled WGS sequence"/>
</dbReference>
<dbReference type="AlphaFoldDB" id="A0A7X5QFV5"/>